<comment type="similarity">
    <text evidence="1">Belongs to the iron/ascorbate-dependent oxidoreductase family.</text>
</comment>
<dbReference type="InterPro" id="IPR044861">
    <property type="entry name" value="IPNS-like_FE2OG_OXY"/>
</dbReference>
<dbReference type="PROSITE" id="PS51471">
    <property type="entry name" value="FE2OG_OXY"/>
    <property type="match status" value="1"/>
</dbReference>
<dbReference type="Proteomes" id="UP001186944">
    <property type="component" value="Unassembled WGS sequence"/>
</dbReference>
<keyword evidence="1" id="KW-0479">Metal-binding</keyword>
<dbReference type="Pfam" id="PF03171">
    <property type="entry name" value="2OG-FeII_Oxy"/>
    <property type="match status" value="1"/>
</dbReference>
<evidence type="ECO:0000256" key="1">
    <source>
        <dbReference type="RuleBase" id="RU003682"/>
    </source>
</evidence>
<dbReference type="InterPro" id="IPR027443">
    <property type="entry name" value="IPNS-like_sf"/>
</dbReference>
<dbReference type="EMBL" id="VSWD01000002">
    <property type="protein sequence ID" value="KAK3107085.1"/>
    <property type="molecule type" value="Genomic_DNA"/>
</dbReference>
<dbReference type="Pfam" id="PF14226">
    <property type="entry name" value="DIOX_N"/>
    <property type="match status" value="1"/>
</dbReference>
<comment type="caution">
    <text evidence="3">The sequence shown here is derived from an EMBL/GenBank/DDBJ whole genome shotgun (WGS) entry which is preliminary data.</text>
</comment>
<gene>
    <name evidence="3" type="ORF">FSP39_006827</name>
</gene>
<dbReference type="PRINTS" id="PR00682">
    <property type="entry name" value="IPNSYNTHASE"/>
</dbReference>
<feature type="domain" description="Fe2OG dioxygenase" evidence="2">
    <location>
        <begin position="174"/>
        <end position="283"/>
    </location>
</feature>
<keyword evidence="1" id="KW-0408">Iron</keyword>
<dbReference type="AlphaFoldDB" id="A0AA89C9P1"/>
<proteinExistence type="inferred from homology"/>
<keyword evidence="1" id="KW-0560">Oxidoreductase</keyword>
<dbReference type="InterPro" id="IPR026992">
    <property type="entry name" value="DIOX_N"/>
</dbReference>
<dbReference type="SUPFAM" id="SSF51197">
    <property type="entry name" value="Clavaminate synthase-like"/>
    <property type="match status" value="1"/>
</dbReference>
<protein>
    <recommendedName>
        <fullName evidence="2">Fe2OG dioxygenase domain-containing protein</fullName>
    </recommendedName>
</protein>
<evidence type="ECO:0000313" key="3">
    <source>
        <dbReference type="EMBL" id="KAK3107085.1"/>
    </source>
</evidence>
<accession>A0AA89C9P1</accession>
<dbReference type="PANTHER" id="PTHR47990">
    <property type="entry name" value="2-OXOGLUTARATE (2OG) AND FE(II)-DEPENDENT OXYGENASE SUPERFAMILY PROTEIN-RELATED"/>
    <property type="match status" value="1"/>
</dbReference>
<sequence>MSSVEYFDLPIVSLKSASQDPRAGGRDVVKALETVGFLGIVDIPEFDVKKLQQCCSWFFQQSWEVKKSVMKRNFNKDNTNIYRGYFPVLEDSFSRKEGFEIAADVPYDDPDVISGNFFYEHSTWPPEDGESFEFKKTMLEMYLRLHNIAMEILRLVSVGLGIRETSFEHFFNEKPCSTFRLIHYPPWKGPPPEGAKVEDGKVVTTPVHTDSGFLTLLATFHYHGLEVMTSEGKWLPVRPISDGLVLNVGDLFSKMVGGRFHATQHRVLDIGIDRYSVPFFLEPRFDANINVDMTIPFEDQRYERRVEKYGPWVLKRMAEKNFFEFKDLPNSSAEKY</sequence>
<dbReference type="InterPro" id="IPR005123">
    <property type="entry name" value="Oxoglu/Fe-dep_dioxygenase_dom"/>
</dbReference>
<dbReference type="GO" id="GO:0016491">
    <property type="term" value="F:oxidoreductase activity"/>
    <property type="evidence" value="ECO:0007669"/>
    <property type="project" value="UniProtKB-KW"/>
</dbReference>
<evidence type="ECO:0000259" key="2">
    <source>
        <dbReference type="PROSITE" id="PS51471"/>
    </source>
</evidence>
<organism evidence="3 4">
    <name type="scientific">Pinctada imbricata</name>
    <name type="common">Atlantic pearl-oyster</name>
    <name type="synonym">Pinctada martensii</name>
    <dbReference type="NCBI Taxonomy" id="66713"/>
    <lineage>
        <taxon>Eukaryota</taxon>
        <taxon>Metazoa</taxon>
        <taxon>Spiralia</taxon>
        <taxon>Lophotrochozoa</taxon>
        <taxon>Mollusca</taxon>
        <taxon>Bivalvia</taxon>
        <taxon>Autobranchia</taxon>
        <taxon>Pteriomorphia</taxon>
        <taxon>Pterioida</taxon>
        <taxon>Pterioidea</taxon>
        <taxon>Pteriidae</taxon>
        <taxon>Pinctada</taxon>
    </lineage>
</organism>
<dbReference type="InterPro" id="IPR050231">
    <property type="entry name" value="Iron_ascorbate_oxido_reductase"/>
</dbReference>
<name>A0AA89C9P1_PINIB</name>
<reference evidence="3" key="1">
    <citation type="submission" date="2019-08" db="EMBL/GenBank/DDBJ databases">
        <title>The improved chromosome-level genome for the pearl oyster Pinctada fucata martensii using PacBio sequencing and Hi-C.</title>
        <authorList>
            <person name="Zheng Z."/>
        </authorList>
    </citation>
    <scope>NUCLEOTIDE SEQUENCE</scope>
    <source>
        <strain evidence="3">ZZ-2019</strain>
        <tissue evidence="3">Adductor muscle</tissue>
    </source>
</reference>
<keyword evidence="4" id="KW-1185">Reference proteome</keyword>
<dbReference type="Gene3D" id="2.60.120.330">
    <property type="entry name" value="B-lactam Antibiotic, Isopenicillin N Synthase, Chain"/>
    <property type="match status" value="1"/>
</dbReference>
<dbReference type="GO" id="GO:0046872">
    <property type="term" value="F:metal ion binding"/>
    <property type="evidence" value="ECO:0007669"/>
    <property type="project" value="UniProtKB-KW"/>
</dbReference>
<evidence type="ECO:0000313" key="4">
    <source>
        <dbReference type="Proteomes" id="UP001186944"/>
    </source>
</evidence>